<dbReference type="EMBL" id="QEOB01000015">
    <property type="protein sequence ID" value="PVX77210.1"/>
    <property type="molecule type" value="Genomic_DNA"/>
</dbReference>
<reference evidence="1 2" key="1">
    <citation type="submission" date="2018-05" db="EMBL/GenBank/DDBJ databases">
        <title>Genomic Encyclopedia of Type Strains, Phase IV (KMG-V): Genome sequencing to study the core and pangenomes of soil and plant-associated prokaryotes.</title>
        <authorList>
            <person name="Whitman W."/>
        </authorList>
    </citation>
    <scope>NUCLEOTIDE SEQUENCE [LARGE SCALE GENOMIC DNA]</scope>
    <source>
        <strain evidence="1 2">SCZa-39</strain>
    </source>
</reference>
<evidence type="ECO:0000313" key="2">
    <source>
        <dbReference type="Proteomes" id="UP000245712"/>
    </source>
</evidence>
<comment type="caution">
    <text evidence="1">The sequence shown here is derived from an EMBL/GenBank/DDBJ whole genome shotgun (WGS) entry which is preliminary data.</text>
</comment>
<sequence>MSDFAIPQIVRHKTTGDFLITRERYQANKWGPAGYRCSPIDNSNTTMGYADDALELPPPRKPGVFDYAMDIVPRAQGALDWEHVEPARLDLTLSNIAACAGWVAYPGIAWVKKPGDGNHKSWARLFLHTSQFGGYTGQAHALVYERGANKYPSHLREAVIDAAVKAVHRRNEPAGNLAAAVLEMESTPYYKREAAMPSAWVVSICKHEVEDQSTASSRMRGWHPARCSKCGINLSVDSSD</sequence>
<dbReference type="Proteomes" id="UP000245712">
    <property type="component" value="Unassembled WGS sequence"/>
</dbReference>
<proteinExistence type="predicted"/>
<evidence type="ECO:0000313" key="1">
    <source>
        <dbReference type="EMBL" id="PVX77210.1"/>
    </source>
</evidence>
<gene>
    <name evidence="1" type="ORF">C7402_115269</name>
</gene>
<keyword evidence="2" id="KW-1185">Reference proteome</keyword>
<dbReference type="RefSeq" id="WP_116613134.1">
    <property type="nucleotide sequence ID" value="NZ_QEOB01000015.1"/>
</dbReference>
<accession>A0ABX5KLH8</accession>
<organism evidence="1 2">
    <name type="scientific">Paraburkholderia unamae</name>
    <dbReference type="NCBI Taxonomy" id="219649"/>
    <lineage>
        <taxon>Bacteria</taxon>
        <taxon>Pseudomonadati</taxon>
        <taxon>Pseudomonadota</taxon>
        <taxon>Betaproteobacteria</taxon>
        <taxon>Burkholderiales</taxon>
        <taxon>Burkholderiaceae</taxon>
        <taxon>Paraburkholderia</taxon>
    </lineage>
</organism>
<protein>
    <submittedName>
        <fullName evidence="1">Uncharacterized protein</fullName>
    </submittedName>
</protein>
<name>A0ABX5KLH8_9BURK</name>